<keyword evidence="2" id="KW-0479">Metal-binding</keyword>
<dbReference type="SUPFAM" id="SSF46689">
    <property type="entry name" value="Homeodomain-like"/>
    <property type="match status" value="1"/>
</dbReference>
<dbReference type="InterPro" id="IPR009057">
    <property type="entry name" value="Homeodomain-like_sf"/>
</dbReference>
<proteinExistence type="predicted"/>
<dbReference type="NCBIfam" id="TIGR01565">
    <property type="entry name" value="homeo_ZF_HD"/>
    <property type="match status" value="1"/>
</dbReference>
<dbReference type="PROSITE" id="PS51523">
    <property type="entry name" value="ZF_HD_DIMER"/>
    <property type="match status" value="1"/>
</dbReference>
<dbReference type="Proteomes" id="UP000796880">
    <property type="component" value="Unassembled WGS sequence"/>
</dbReference>
<evidence type="ECO:0000256" key="1">
    <source>
        <dbReference type="ARBA" id="ARBA00004123"/>
    </source>
</evidence>
<dbReference type="GO" id="GO:0050793">
    <property type="term" value="P:regulation of developmental process"/>
    <property type="evidence" value="ECO:0007669"/>
    <property type="project" value="TreeGrafter"/>
</dbReference>
<reference evidence="11" key="1">
    <citation type="submission" date="2020-03" db="EMBL/GenBank/DDBJ databases">
        <title>A high-quality chromosome-level genome assembly of a woody plant with both climbing and erect habits, Rhamnella rubrinervis.</title>
        <authorList>
            <person name="Lu Z."/>
            <person name="Yang Y."/>
            <person name="Zhu X."/>
            <person name="Sun Y."/>
        </authorList>
    </citation>
    <scope>NUCLEOTIDE SEQUENCE</scope>
    <source>
        <strain evidence="11">BYM</strain>
        <tissue evidence="11">Leaf</tissue>
    </source>
</reference>
<gene>
    <name evidence="11" type="ORF">FNV43_RR13892</name>
</gene>
<evidence type="ECO:0000256" key="8">
    <source>
        <dbReference type="ARBA" id="ARBA00023163"/>
    </source>
</evidence>
<comment type="caution">
    <text evidence="11">The sequence shown here is derived from an EMBL/GenBank/DDBJ whole genome shotgun (WGS) entry which is preliminary data.</text>
</comment>
<dbReference type="GO" id="GO:0000976">
    <property type="term" value="F:transcription cis-regulatory region binding"/>
    <property type="evidence" value="ECO:0007669"/>
    <property type="project" value="TreeGrafter"/>
</dbReference>
<keyword evidence="9" id="KW-0539">Nucleus</keyword>
<dbReference type="AlphaFoldDB" id="A0A8K0MFS3"/>
<evidence type="ECO:0000256" key="5">
    <source>
        <dbReference type="ARBA" id="ARBA00023015"/>
    </source>
</evidence>
<dbReference type="PANTHER" id="PTHR31948:SF60">
    <property type="entry name" value="ZINC-FINGER HOMEODOMAIN PROTEIN 5"/>
    <property type="match status" value="1"/>
</dbReference>
<name>A0A8K0MFS3_9ROSA</name>
<evidence type="ECO:0000256" key="4">
    <source>
        <dbReference type="ARBA" id="ARBA00022833"/>
    </source>
</evidence>
<dbReference type="NCBIfam" id="TIGR01566">
    <property type="entry name" value="ZF_HD_prot_N"/>
    <property type="match status" value="1"/>
</dbReference>
<dbReference type="EMBL" id="VOIH02000006">
    <property type="protein sequence ID" value="KAF3444202.1"/>
    <property type="molecule type" value="Genomic_DNA"/>
</dbReference>
<evidence type="ECO:0000313" key="11">
    <source>
        <dbReference type="EMBL" id="KAF3444202.1"/>
    </source>
</evidence>
<sequence length="213" mass="24115">MVLSRNTTSTCTSIVPCMEEQMNMKKKKVPAMQVMYKECLKNHAASIGGFAIDGCGEFMPGGDQGTLEAIKCSACNCHRNFHRKHTVQISQPAPNSFMVMPYQSGLAPPSSSSDINKDDIHDDDHRDLVVVTRPTTKSKRFRTKFTQEQKHKMFKFAEKAEWKIHKVEDSVVQQFCQELGIKRRVLKVWMHNNKHTYCANKVTTTTTTATPSS</sequence>
<dbReference type="OrthoDB" id="636896at2759"/>
<keyword evidence="8" id="KW-0804">Transcription</keyword>
<dbReference type="InterPro" id="IPR006456">
    <property type="entry name" value="ZF_HD_homeobox_Cys/His_dimer"/>
</dbReference>
<comment type="subcellular location">
    <subcellularLocation>
        <location evidence="1">Nucleus</location>
    </subcellularLocation>
</comment>
<dbReference type="GO" id="GO:0008270">
    <property type="term" value="F:zinc ion binding"/>
    <property type="evidence" value="ECO:0007669"/>
    <property type="project" value="UniProtKB-KW"/>
</dbReference>
<dbReference type="Pfam" id="PF04770">
    <property type="entry name" value="ZF-HD_dimer"/>
    <property type="match status" value="1"/>
</dbReference>
<evidence type="ECO:0000256" key="6">
    <source>
        <dbReference type="ARBA" id="ARBA00023125"/>
    </source>
</evidence>
<keyword evidence="4" id="KW-0862">Zinc</keyword>
<keyword evidence="5" id="KW-0805">Transcription regulation</keyword>
<dbReference type="Gene3D" id="1.10.10.60">
    <property type="entry name" value="Homeodomain-like"/>
    <property type="match status" value="1"/>
</dbReference>
<evidence type="ECO:0000259" key="10">
    <source>
        <dbReference type="PROSITE" id="PS51523"/>
    </source>
</evidence>
<dbReference type="FunFam" id="1.10.10.60:FF:000257">
    <property type="entry name" value="Zinc-finger homeodomain protein 2"/>
    <property type="match status" value="1"/>
</dbReference>
<organism evidence="11 12">
    <name type="scientific">Rhamnella rubrinervis</name>
    <dbReference type="NCBI Taxonomy" id="2594499"/>
    <lineage>
        <taxon>Eukaryota</taxon>
        <taxon>Viridiplantae</taxon>
        <taxon>Streptophyta</taxon>
        <taxon>Embryophyta</taxon>
        <taxon>Tracheophyta</taxon>
        <taxon>Spermatophyta</taxon>
        <taxon>Magnoliopsida</taxon>
        <taxon>eudicotyledons</taxon>
        <taxon>Gunneridae</taxon>
        <taxon>Pentapetalae</taxon>
        <taxon>rosids</taxon>
        <taxon>fabids</taxon>
        <taxon>Rosales</taxon>
        <taxon>Rhamnaceae</taxon>
        <taxon>rhamnoid group</taxon>
        <taxon>Rhamneae</taxon>
        <taxon>Rhamnella</taxon>
    </lineage>
</organism>
<dbReference type="InterPro" id="IPR006455">
    <property type="entry name" value="Homeodomain_ZF_HD"/>
</dbReference>
<evidence type="ECO:0000256" key="9">
    <source>
        <dbReference type="ARBA" id="ARBA00023242"/>
    </source>
</evidence>
<protein>
    <recommendedName>
        <fullName evidence="10">ZF-HD dimerization-type domain-containing protein</fullName>
    </recommendedName>
</protein>
<keyword evidence="6" id="KW-0238">DNA-binding</keyword>
<keyword evidence="3" id="KW-0863">Zinc-finger</keyword>
<accession>A0A8K0MFS3</accession>
<evidence type="ECO:0000313" key="12">
    <source>
        <dbReference type="Proteomes" id="UP000796880"/>
    </source>
</evidence>
<keyword evidence="7" id="KW-0371">Homeobox</keyword>
<dbReference type="GO" id="GO:0003700">
    <property type="term" value="F:DNA-binding transcription factor activity"/>
    <property type="evidence" value="ECO:0007669"/>
    <property type="project" value="TreeGrafter"/>
</dbReference>
<evidence type="ECO:0000256" key="7">
    <source>
        <dbReference type="ARBA" id="ARBA00023155"/>
    </source>
</evidence>
<feature type="domain" description="ZF-HD dimerization-type" evidence="10">
    <location>
        <begin position="36"/>
        <end position="85"/>
    </location>
</feature>
<dbReference type="PANTHER" id="PTHR31948">
    <property type="entry name" value="ZINC-FINGER HOMEODOMAIN PROTEIN 2"/>
    <property type="match status" value="1"/>
</dbReference>
<evidence type="ECO:0000256" key="3">
    <source>
        <dbReference type="ARBA" id="ARBA00022771"/>
    </source>
</evidence>
<dbReference type="GO" id="GO:0005634">
    <property type="term" value="C:nucleus"/>
    <property type="evidence" value="ECO:0007669"/>
    <property type="project" value="UniProtKB-SubCell"/>
</dbReference>
<evidence type="ECO:0000256" key="2">
    <source>
        <dbReference type="ARBA" id="ARBA00022723"/>
    </source>
</evidence>
<keyword evidence="12" id="KW-1185">Reference proteome</keyword>